<accession>Q10SJ3</accession>
<dbReference type="EMBL" id="DP000009">
    <property type="protein sequence ID" value="ABF93695.1"/>
    <property type="molecule type" value="Genomic_DNA"/>
</dbReference>
<evidence type="ECO:0000256" key="1">
    <source>
        <dbReference type="SAM" id="MobiDB-lite"/>
    </source>
</evidence>
<sequence>MACREAPRPVTEWLPHGEASDTDGDVLADGDGSSEGGVLLGDGGGYAFRIMYG</sequence>
<feature type="region of interest" description="Disordered" evidence="1">
    <location>
        <begin position="1"/>
        <end position="36"/>
    </location>
</feature>
<protein>
    <submittedName>
        <fullName evidence="2">Uncharacterized protein</fullName>
    </submittedName>
</protein>
<dbReference type="AlphaFoldDB" id="Q10SJ3"/>
<reference evidence="2" key="1">
    <citation type="journal article" date="2005" name="Genome Res.">
        <title>Sequence, annotation, and analysis of synteny between rice chromosome 3 and diverged grass species.</title>
        <authorList>
            <consortium name="Rice Chromosome 3 Sequencing Consortium"/>
            <person name="Buell C.R."/>
            <person name="Yuan Q."/>
            <person name="Ouyang S."/>
            <person name="Liu J."/>
            <person name="Zhu W."/>
            <person name="Wang A."/>
            <person name="Maiti R."/>
            <person name="Haas B."/>
            <person name="Wortman J."/>
            <person name="Pertea M."/>
            <person name="Jones K.M."/>
            <person name="Kim M."/>
            <person name="Overton L."/>
            <person name="Tsitrin T."/>
            <person name="Fadrosh D."/>
            <person name="Bera J."/>
            <person name="Weaver B."/>
            <person name="Jin S."/>
            <person name="Johri S."/>
            <person name="Reardon M."/>
            <person name="Webb K."/>
            <person name="Hill J."/>
            <person name="Moffat K."/>
            <person name="Tallon L."/>
            <person name="Van Aken S."/>
            <person name="Lewis M."/>
            <person name="Utterback T."/>
            <person name="Feldblyum T."/>
            <person name="Zismann V."/>
            <person name="Iobst S."/>
            <person name="Hsiao J."/>
            <person name="de Vazeille A.R."/>
            <person name="Salzberg S.L."/>
            <person name="White O."/>
            <person name="Fraser C."/>
            <person name="Yu Y."/>
            <person name="Kim H."/>
            <person name="Rambo T."/>
            <person name="Currie J."/>
            <person name="Collura K."/>
            <person name="Kernodle-Thompson S."/>
            <person name="Wei F."/>
            <person name="Kudrna K."/>
            <person name="Ammiraju J.S."/>
            <person name="Luo M."/>
            <person name="Goicoechea J.L."/>
            <person name="Wing R.A."/>
            <person name="Henry D."/>
            <person name="Oates R."/>
            <person name="Palmer M."/>
            <person name="Pries G."/>
            <person name="Saski C."/>
            <person name="Simmons J."/>
            <person name="Soderlund C."/>
            <person name="Nelson W."/>
            <person name="de la Bastide M."/>
            <person name="Spiegel L."/>
            <person name="Nascimento L."/>
            <person name="Huang E."/>
            <person name="Preston R."/>
            <person name="Zutavern T."/>
            <person name="Palmer L."/>
            <person name="O'Shaughnessy A."/>
            <person name="Dike S."/>
            <person name="McCombie W.R."/>
            <person name="Minx P."/>
            <person name="Cordum H."/>
            <person name="Wilson R."/>
            <person name="Jin W."/>
            <person name="Lee H.R."/>
            <person name="Jiang J."/>
            <person name="Jackson S."/>
        </authorList>
    </citation>
    <scope>NUCLEOTIDE SEQUENCE [LARGE SCALE GENOMIC DNA]</scope>
</reference>
<reference evidence="2" key="2">
    <citation type="submission" date="2006-06" db="EMBL/GenBank/DDBJ databases">
        <authorList>
            <person name="Buell R."/>
            <person name="Wing R.A."/>
            <person name="McCombie W.A."/>
            <person name="Ouyang S."/>
        </authorList>
    </citation>
    <scope>NUCLEOTIDE SEQUENCE</scope>
</reference>
<evidence type="ECO:0000313" key="2">
    <source>
        <dbReference type="EMBL" id="ABF93695.1"/>
    </source>
</evidence>
<gene>
    <name evidence="2" type="ordered locus">LOC_Os03g02870</name>
</gene>
<name>Q10SJ3_ORYSJ</name>
<organism evidence="2">
    <name type="scientific">Oryza sativa subsp. japonica</name>
    <name type="common">Rice</name>
    <dbReference type="NCBI Taxonomy" id="39947"/>
    <lineage>
        <taxon>Eukaryota</taxon>
        <taxon>Viridiplantae</taxon>
        <taxon>Streptophyta</taxon>
        <taxon>Embryophyta</taxon>
        <taxon>Tracheophyta</taxon>
        <taxon>Spermatophyta</taxon>
        <taxon>Magnoliopsida</taxon>
        <taxon>Liliopsida</taxon>
        <taxon>Poales</taxon>
        <taxon>Poaceae</taxon>
        <taxon>BOP clade</taxon>
        <taxon>Oryzoideae</taxon>
        <taxon>Oryzeae</taxon>
        <taxon>Oryzinae</taxon>
        <taxon>Oryza</taxon>
        <taxon>Oryza sativa</taxon>
    </lineage>
</organism>
<proteinExistence type="predicted"/>